<accession>A0A481Z2K9</accession>
<dbReference type="InterPro" id="IPR029052">
    <property type="entry name" value="Metallo-depent_PP-like"/>
</dbReference>
<dbReference type="PANTHER" id="PTHR37844">
    <property type="entry name" value="SER/THR PROTEIN PHOSPHATASE SUPERFAMILY (AFU_ORTHOLOGUE AFUA_1G14840)"/>
    <property type="match status" value="1"/>
</dbReference>
<evidence type="ECO:0000313" key="2">
    <source>
        <dbReference type="EMBL" id="QBK89933.1"/>
    </source>
</evidence>
<dbReference type="InterPro" id="IPR004843">
    <property type="entry name" value="Calcineurin-like_PHP"/>
</dbReference>
<reference evidence="2" key="1">
    <citation type="journal article" date="2019" name="MBio">
        <title>Virus Genomes from Deep Sea Sediments Expand the Ocean Megavirome and Support Independent Origins of Viral Gigantism.</title>
        <authorList>
            <person name="Backstrom D."/>
            <person name="Yutin N."/>
            <person name="Jorgensen S.L."/>
            <person name="Dharamshi J."/>
            <person name="Homa F."/>
            <person name="Zaremba-Niedwiedzka K."/>
            <person name="Spang A."/>
            <person name="Wolf Y.I."/>
            <person name="Koonin E.V."/>
            <person name="Ettema T.J."/>
        </authorList>
    </citation>
    <scope>NUCLEOTIDE SEQUENCE</scope>
</reference>
<sequence length="249" mass="29251">MKFDLLSDLHLERGDVADYKSLLPLNSTHLIVAGDVARSTDWDRIVNFFGVACTNYSTVWYVLGNHEYYNNLYNNTLYYEDKVQKLKDMYKNLIFLNNDFQYLKHDDLVIYGGVMWSFSPDKKNFPSNLPIFKNNKNITHEHWNDMHQKFMDGLESAHEYAKSHKCKLMVISHYSPVVNESLDSKYHNYNNNFLYCTDLSKYFSDSVVAWVFGHTGFNCDLNKNGTRVVSNQYRIKSGPKYNKNMYITV</sequence>
<proteinExistence type="predicted"/>
<protein>
    <submittedName>
        <fullName evidence="2">Calcineurin-like phosphoesterase</fullName>
    </submittedName>
</protein>
<dbReference type="EMBL" id="MK500447">
    <property type="protein sequence ID" value="QBK89933.1"/>
    <property type="molecule type" value="Genomic_DNA"/>
</dbReference>
<dbReference type="SUPFAM" id="SSF56300">
    <property type="entry name" value="Metallo-dependent phosphatases"/>
    <property type="match status" value="1"/>
</dbReference>
<dbReference type="GO" id="GO:0016787">
    <property type="term" value="F:hydrolase activity"/>
    <property type="evidence" value="ECO:0007669"/>
    <property type="project" value="InterPro"/>
</dbReference>
<dbReference type="Pfam" id="PF00149">
    <property type="entry name" value="Metallophos"/>
    <property type="match status" value="1"/>
</dbReference>
<dbReference type="PANTHER" id="PTHR37844:SF1">
    <property type="entry name" value="CALCINEURIN-LIKE PHOSPHOESTERASE DOMAIN-CONTAINING PROTEIN"/>
    <property type="match status" value="1"/>
</dbReference>
<evidence type="ECO:0000259" key="1">
    <source>
        <dbReference type="Pfam" id="PF00149"/>
    </source>
</evidence>
<dbReference type="Gene3D" id="3.60.21.10">
    <property type="match status" value="1"/>
</dbReference>
<organism evidence="2">
    <name type="scientific">Pithovirus LCPAC101</name>
    <dbReference type="NCBI Taxonomy" id="2506586"/>
    <lineage>
        <taxon>Viruses</taxon>
        <taxon>Pithoviruses</taxon>
    </lineage>
</organism>
<feature type="domain" description="Calcineurin-like phosphoesterase" evidence="1">
    <location>
        <begin position="1"/>
        <end position="215"/>
    </location>
</feature>
<gene>
    <name evidence="2" type="ORF">LCPAC101_02160</name>
</gene>
<name>A0A481Z2K9_9VIRU</name>